<sequence>MNQRTGETLKTLRRIAQILVHTLLWSMAFLGATSVVMAILAHSMGISLILFRTGSMEPSIPAGSMTITTEVDAEQINVGDVLTVQTPDMNMPVTHRVIAVNDPETVRDLLHQGHTYWTTDGERDWQHKLTFGTTGTDSRADVERELTVEDVKAGHVAVVEMQGDANDSPDSRPYVVSTAQATMAHIPGIAPFVAQLSNPRVLMLIAIVASLLVAWAFWPRTEGSERKPPEQVNPATEDARA</sequence>
<keyword evidence="1" id="KW-1133">Transmembrane helix</keyword>
<reference evidence="4" key="1">
    <citation type="journal article" date="2019" name="Int. J. Syst. Evol. Microbiol.">
        <title>The Global Catalogue of Microorganisms (GCM) 10K type strain sequencing project: providing services to taxonomists for standard genome sequencing and annotation.</title>
        <authorList>
            <consortium name="The Broad Institute Genomics Platform"/>
            <consortium name="The Broad Institute Genome Sequencing Center for Infectious Disease"/>
            <person name="Wu L."/>
            <person name="Ma J."/>
        </authorList>
    </citation>
    <scope>NUCLEOTIDE SEQUENCE [LARGE SCALE GENOMIC DNA]</scope>
    <source>
        <strain evidence="4">JCM 19129</strain>
    </source>
</reference>
<evidence type="ECO:0000259" key="2">
    <source>
        <dbReference type="Pfam" id="PF10502"/>
    </source>
</evidence>
<proteinExistence type="predicted"/>
<organism evidence="3 4">
    <name type="scientific">Nesterenkonia rhizosphaerae</name>
    <dbReference type="NCBI Taxonomy" id="1348272"/>
    <lineage>
        <taxon>Bacteria</taxon>
        <taxon>Bacillati</taxon>
        <taxon>Actinomycetota</taxon>
        <taxon>Actinomycetes</taxon>
        <taxon>Micrococcales</taxon>
        <taxon>Micrococcaceae</taxon>
        <taxon>Nesterenkonia</taxon>
    </lineage>
</organism>
<evidence type="ECO:0000313" key="4">
    <source>
        <dbReference type="Proteomes" id="UP001500368"/>
    </source>
</evidence>
<protein>
    <recommendedName>
        <fullName evidence="2">Peptidase S26 domain-containing protein</fullName>
    </recommendedName>
</protein>
<accession>A0ABP9G0I7</accession>
<evidence type="ECO:0000313" key="3">
    <source>
        <dbReference type="EMBL" id="GAA4924019.1"/>
    </source>
</evidence>
<name>A0ABP9G0I7_9MICC</name>
<feature type="domain" description="Peptidase S26" evidence="2">
    <location>
        <begin position="31"/>
        <end position="172"/>
    </location>
</feature>
<feature type="transmembrane region" description="Helical" evidence="1">
    <location>
        <begin position="23"/>
        <end position="51"/>
    </location>
</feature>
<keyword evidence="1" id="KW-0472">Membrane</keyword>
<gene>
    <name evidence="3" type="ORF">GCM10025790_21510</name>
</gene>
<dbReference type="Pfam" id="PF10502">
    <property type="entry name" value="Peptidase_S26"/>
    <property type="match status" value="1"/>
</dbReference>
<dbReference type="CDD" id="cd06530">
    <property type="entry name" value="S26_SPase_I"/>
    <property type="match status" value="1"/>
</dbReference>
<keyword evidence="4" id="KW-1185">Reference proteome</keyword>
<dbReference type="Proteomes" id="UP001500368">
    <property type="component" value="Unassembled WGS sequence"/>
</dbReference>
<feature type="transmembrane region" description="Helical" evidence="1">
    <location>
        <begin position="201"/>
        <end position="218"/>
    </location>
</feature>
<evidence type="ECO:0000256" key="1">
    <source>
        <dbReference type="SAM" id="Phobius"/>
    </source>
</evidence>
<dbReference type="InterPro" id="IPR019533">
    <property type="entry name" value="Peptidase_S26"/>
</dbReference>
<keyword evidence="1" id="KW-0812">Transmembrane</keyword>
<comment type="caution">
    <text evidence="3">The sequence shown here is derived from an EMBL/GenBank/DDBJ whole genome shotgun (WGS) entry which is preliminary data.</text>
</comment>
<dbReference type="EMBL" id="BAABLW010000007">
    <property type="protein sequence ID" value="GAA4924019.1"/>
    <property type="molecule type" value="Genomic_DNA"/>
</dbReference>